<feature type="transmembrane region" description="Helical" evidence="1">
    <location>
        <begin position="70"/>
        <end position="90"/>
    </location>
</feature>
<proteinExistence type="predicted"/>
<protein>
    <submittedName>
        <fullName evidence="2">Uncharacterized protein</fullName>
    </submittedName>
</protein>
<gene>
    <name evidence="2" type="ORF">CYNAS_LOCUS10847</name>
</gene>
<feature type="transmembrane region" description="Helical" evidence="1">
    <location>
        <begin position="97"/>
        <end position="120"/>
    </location>
</feature>
<dbReference type="AlphaFoldDB" id="A0AA36M4R9"/>
<reference evidence="2" key="1">
    <citation type="submission" date="2023-07" db="EMBL/GenBank/DDBJ databases">
        <authorList>
            <consortium name="CYATHOMIX"/>
        </authorList>
    </citation>
    <scope>NUCLEOTIDE SEQUENCE</scope>
    <source>
        <strain evidence="2">N/A</strain>
    </source>
</reference>
<keyword evidence="1" id="KW-0812">Transmembrane</keyword>
<keyword evidence="1" id="KW-0472">Membrane</keyword>
<sequence length="158" mass="17024">MMQATSSSSKTCDVEKGINAVVRNDGKKCDGRMRAGSDDGTVCGMSPPVYVLIASIIILAIGIYETVHNYKTLGTLVVGIAAVILAVLGLSSKSPGYYCALFILMIVCAVFNIFGLVIIITEKFKLEFRIILDIVLFIISICFVIHLAIVCNSLRRSG</sequence>
<evidence type="ECO:0000313" key="2">
    <source>
        <dbReference type="EMBL" id="CAJ0598864.1"/>
    </source>
</evidence>
<keyword evidence="1" id="KW-1133">Transmembrane helix</keyword>
<evidence type="ECO:0000313" key="3">
    <source>
        <dbReference type="Proteomes" id="UP001176961"/>
    </source>
</evidence>
<organism evidence="2 3">
    <name type="scientific">Cylicocyclus nassatus</name>
    <name type="common">Nematode worm</name>
    <dbReference type="NCBI Taxonomy" id="53992"/>
    <lineage>
        <taxon>Eukaryota</taxon>
        <taxon>Metazoa</taxon>
        <taxon>Ecdysozoa</taxon>
        <taxon>Nematoda</taxon>
        <taxon>Chromadorea</taxon>
        <taxon>Rhabditida</taxon>
        <taxon>Rhabditina</taxon>
        <taxon>Rhabditomorpha</taxon>
        <taxon>Strongyloidea</taxon>
        <taxon>Strongylidae</taxon>
        <taxon>Cylicocyclus</taxon>
    </lineage>
</organism>
<dbReference type="EMBL" id="CATQJL010000223">
    <property type="protein sequence ID" value="CAJ0598864.1"/>
    <property type="molecule type" value="Genomic_DNA"/>
</dbReference>
<evidence type="ECO:0000256" key="1">
    <source>
        <dbReference type="SAM" id="Phobius"/>
    </source>
</evidence>
<feature type="transmembrane region" description="Helical" evidence="1">
    <location>
        <begin position="126"/>
        <end position="150"/>
    </location>
</feature>
<comment type="caution">
    <text evidence="2">The sequence shown here is derived from an EMBL/GenBank/DDBJ whole genome shotgun (WGS) entry which is preliminary data.</text>
</comment>
<accession>A0AA36M4R9</accession>
<name>A0AA36M4R9_CYLNA</name>
<keyword evidence="3" id="KW-1185">Reference proteome</keyword>
<dbReference type="Proteomes" id="UP001176961">
    <property type="component" value="Unassembled WGS sequence"/>
</dbReference>
<feature type="transmembrane region" description="Helical" evidence="1">
    <location>
        <begin position="42"/>
        <end position="64"/>
    </location>
</feature>